<accession>A0A6C0AF49</accession>
<dbReference type="AlphaFoldDB" id="A0A6C0AF49"/>
<reference evidence="3" key="1">
    <citation type="journal article" date="2020" name="Nature">
        <title>Giant virus diversity and host interactions through global metagenomics.</title>
        <authorList>
            <person name="Schulz F."/>
            <person name="Roux S."/>
            <person name="Paez-Espino D."/>
            <person name="Jungbluth S."/>
            <person name="Walsh D.A."/>
            <person name="Denef V.J."/>
            <person name="McMahon K.D."/>
            <person name="Konstantinidis K.T."/>
            <person name="Eloe-Fadrosh E.A."/>
            <person name="Kyrpides N.C."/>
            <person name="Woyke T."/>
        </authorList>
    </citation>
    <scope>NUCLEOTIDE SEQUENCE</scope>
    <source>
        <strain evidence="3">GVMAG-S-1021933-23</strain>
    </source>
</reference>
<evidence type="ECO:0000313" key="3">
    <source>
        <dbReference type="EMBL" id="QHS77995.1"/>
    </source>
</evidence>
<dbReference type="EMBL" id="MN740594">
    <property type="protein sequence ID" value="QHS77995.1"/>
    <property type="molecule type" value="Genomic_DNA"/>
</dbReference>
<dbReference type="Pfam" id="PF19175">
    <property type="entry name" value="DUF5857"/>
    <property type="match status" value="1"/>
</dbReference>
<feature type="domain" description="DUF5857" evidence="2">
    <location>
        <begin position="245"/>
        <end position="367"/>
    </location>
</feature>
<proteinExistence type="predicted"/>
<feature type="transmembrane region" description="Helical" evidence="1">
    <location>
        <begin position="452"/>
        <end position="472"/>
    </location>
</feature>
<evidence type="ECO:0000259" key="2">
    <source>
        <dbReference type="Pfam" id="PF19175"/>
    </source>
</evidence>
<sequence length="529" mass="57711">MGNTIPCDKNTPIYENICNNPEDITGSPGFCTISGPAGDSYRRDYCQNLGGSGEFSYAGQGGSCHYNSQNKTSSMGSCCSGSACGIIGNAARCRRKAYNGDPLLCCNRDLSCNKDEQFCFSDSTETKTCDPRYRDMASPECGQLMIDYCTGSDVPIGNTQEWVNRWITNVNISGQTFNSPCYDSIYRNLYSGQVAACAKPPIPNSGVPSTAGYLYAQELMYKMIQRYIADGGDLASIESSETNAQLNNLISKICTTTPGLCTRALNSYCVNINSNTLVRNPEYLKWCGCYMSQENYSKYTNLYGISRECTPTCNMEGVIPLATSDGTSFLRCSQNLCIIDDISISIAQSTVFGNVNFSQICNSCTSEGSSGTCNCSITGGNFTIIDSKIGNIEVSQQCSADSTCYREIQNPDGTVETIKTSCTGGGDEIDEIALIEAANKTNYDNAIFRRNMIILGILLLFIILMIVFWAIFNPPETVDEDTEIHEENINPIEKAVINPVETTPVTKPIPVTGTNYISNEDLNKIFKTQ</sequence>
<organism evidence="3">
    <name type="scientific">viral metagenome</name>
    <dbReference type="NCBI Taxonomy" id="1070528"/>
    <lineage>
        <taxon>unclassified sequences</taxon>
        <taxon>metagenomes</taxon>
        <taxon>organismal metagenomes</taxon>
    </lineage>
</organism>
<dbReference type="InterPro" id="IPR043875">
    <property type="entry name" value="DUF5857"/>
</dbReference>
<evidence type="ECO:0000256" key="1">
    <source>
        <dbReference type="SAM" id="Phobius"/>
    </source>
</evidence>
<name>A0A6C0AF49_9ZZZZ</name>
<protein>
    <recommendedName>
        <fullName evidence="2">DUF5857 domain-containing protein</fullName>
    </recommendedName>
</protein>
<keyword evidence="1" id="KW-0472">Membrane</keyword>
<keyword evidence="1" id="KW-0812">Transmembrane</keyword>
<keyword evidence="1" id="KW-1133">Transmembrane helix</keyword>